<name>A0AAN6P9H7_9PEZI</name>
<evidence type="ECO:0000313" key="2">
    <source>
        <dbReference type="EMBL" id="KAK4033292.1"/>
    </source>
</evidence>
<comment type="caution">
    <text evidence="2">The sequence shown here is derived from an EMBL/GenBank/DDBJ whole genome shotgun (WGS) entry which is preliminary data.</text>
</comment>
<reference evidence="3" key="1">
    <citation type="journal article" date="2023" name="Mol. Phylogenet. Evol.">
        <title>Genome-scale phylogeny and comparative genomics of the fungal order Sordariales.</title>
        <authorList>
            <person name="Hensen N."/>
            <person name="Bonometti L."/>
            <person name="Westerberg I."/>
            <person name="Brannstrom I.O."/>
            <person name="Guillou S."/>
            <person name="Cros-Aarteil S."/>
            <person name="Calhoun S."/>
            <person name="Haridas S."/>
            <person name="Kuo A."/>
            <person name="Mondo S."/>
            <person name="Pangilinan J."/>
            <person name="Riley R."/>
            <person name="LaButti K."/>
            <person name="Andreopoulos B."/>
            <person name="Lipzen A."/>
            <person name="Chen C."/>
            <person name="Yan M."/>
            <person name="Daum C."/>
            <person name="Ng V."/>
            <person name="Clum A."/>
            <person name="Steindorff A."/>
            <person name="Ohm R.A."/>
            <person name="Martin F."/>
            <person name="Silar P."/>
            <person name="Natvig D.O."/>
            <person name="Lalanne C."/>
            <person name="Gautier V."/>
            <person name="Ament-Velasquez S.L."/>
            <person name="Kruys A."/>
            <person name="Hutchinson M.I."/>
            <person name="Powell A.J."/>
            <person name="Barry K."/>
            <person name="Miller A.N."/>
            <person name="Grigoriev I.V."/>
            <person name="Debuchy R."/>
            <person name="Gladieux P."/>
            <person name="Hiltunen Thoren M."/>
            <person name="Johannesson H."/>
        </authorList>
    </citation>
    <scope>NUCLEOTIDE SEQUENCE [LARGE SCALE GENOMIC DNA]</scope>
    <source>
        <strain evidence="3">CBS 284.82</strain>
    </source>
</reference>
<feature type="region of interest" description="Disordered" evidence="1">
    <location>
        <begin position="148"/>
        <end position="189"/>
    </location>
</feature>
<sequence>MDIRTLAFRAPEGKPLLWKRPVCDCHWFYQFYLCGCPDQTTPGEGGRTEHQLSYAGCPIWHMPKVEQAVQLRNGFRHNPNPPVRLEPSILPFPCYRHLMESRAFLSPAELHAARKRLMDPRWNPAGAARVNGNIRKLQLFQQEGRTWEAKKRVREEEDDGLPPPPPRRRRMQPQRPILNPPSTQPPVRSRNHYTTLTWLLDEQSTDLWHLDGYRSHLPPLKDRQTKEEAEKTKKKREKDRLVLDASYDGPTHTGYFGGAYKIDAEVLHQARIANWHPPGGQSGLDLARAVGDLWAGWVARGGWWLGGRLTM</sequence>
<gene>
    <name evidence="2" type="ORF">C8A01DRAFT_19748</name>
</gene>
<dbReference type="Proteomes" id="UP001303115">
    <property type="component" value="Unassembled WGS sequence"/>
</dbReference>
<organism evidence="2 3">
    <name type="scientific">Parachaetomium inaequale</name>
    <dbReference type="NCBI Taxonomy" id="2588326"/>
    <lineage>
        <taxon>Eukaryota</taxon>
        <taxon>Fungi</taxon>
        <taxon>Dikarya</taxon>
        <taxon>Ascomycota</taxon>
        <taxon>Pezizomycotina</taxon>
        <taxon>Sordariomycetes</taxon>
        <taxon>Sordariomycetidae</taxon>
        <taxon>Sordariales</taxon>
        <taxon>Chaetomiaceae</taxon>
        <taxon>Parachaetomium</taxon>
    </lineage>
</organism>
<keyword evidence="3" id="KW-1185">Reference proteome</keyword>
<proteinExistence type="predicted"/>
<dbReference type="EMBL" id="MU854540">
    <property type="protein sequence ID" value="KAK4033292.1"/>
    <property type="molecule type" value="Genomic_DNA"/>
</dbReference>
<accession>A0AAN6P9H7</accession>
<protein>
    <submittedName>
        <fullName evidence="2">Uncharacterized protein</fullName>
    </submittedName>
</protein>
<evidence type="ECO:0000256" key="1">
    <source>
        <dbReference type="SAM" id="MobiDB-lite"/>
    </source>
</evidence>
<evidence type="ECO:0000313" key="3">
    <source>
        <dbReference type="Proteomes" id="UP001303115"/>
    </source>
</evidence>
<dbReference type="AlphaFoldDB" id="A0AAN6P9H7"/>